<evidence type="ECO:0000256" key="1">
    <source>
        <dbReference type="ARBA" id="ARBA00008168"/>
    </source>
</evidence>
<name>D7BF90_ALLS1</name>
<protein>
    <submittedName>
        <fullName evidence="3">Cell division topological specificity factor MinE</fullName>
    </submittedName>
</protein>
<gene>
    <name evidence="3" type="ordered locus">Mesil_1553</name>
</gene>
<evidence type="ECO:0000313" key="3">
    <source>
        <dbReference type="EMBL" id="ADH63443.1"/>
    </source>
</evidence>
<evidence type="ECO:0000313" key="4">
    <source>
        <dbReference type="Proteomes" id="UP000001916"/>
    </source>
</evidence>
<dbReference type="GO" id="GO:0051301">
    <property type="term" value="P:cell division"/>
    <property type="evidence" value="ECO:0007669"/>
    <property type="project" value="UniProtKB-KW"/>
</dbReference>
<dbReference type="EMBL" id="CP002042">
    <property type="protein sequence ID" value="ADH63443.1"/>
    <property type="molecule type" value="Genomic_DNA"/>
</dbReference>
<evidence type="ECO:0000256" key="2">
    <source>
        <dbReference type="ARBA" id="ARBA00025265"/>
    </source>
</evidence>
<accession>D7BF90</accession>
<comment type="function">
    <text evidence="2">Prevents the cell division inhibition by proteins MinC and MinD at internal division sites while permitting inhibition at polar sites. This ensures cell division at the proper site by restricting the formation of a division septum at the midpoint of the long axis of the cell.</text>
</comment>
<dbReference type="Proteomes" id="UP000001916">
    <property type="component" value="Chromosome"/>
</dbReference>
<dbReference type="eggNOG" id="COG0851">
    <property type="taxonomic scope" value="Bacteria"/>
</dbReference>
<dbReference type="InterPro" id="IPR005527">
    <property type="entry name" value="MinE"/>
</dbReference>
<dbReference type="Gene3D" id="3.30.1070.10">
    <property type="entry name" value="Cell division topological specificity factor MinE"/>
    <property type="match status" value="1"/>
</dbReference>
<dbReference type="STRING" id="526227.Mesil_1553"/>
<keyword evidence="3" id="KW-0132">Cell division</keyword>
<keyword evidence="4" id="KW-1185">Reference proteome</keyword>
<dbReference type="NCBIfam" id="TIGR01215">
    <property type="entry name" value="minE"/>
    <property type="match status" value="1"/>
</dbReference>
<organism evidence="3 4">
    <name type="scientific">Allomeiothermus silvanus (strain ATCC 700542 / DSM 9946 / NBRC 106475 / NCIMB 13440 / VI-R2)</name>
    <name type="common">Thermus silvanus</name>
    <dbReference type="NCBI Taxonomy" id="526227"/>
    <lineage>
        <taxon>Bacteria</taxon>
        <taxon>Thermotogati</taxon>
        <taxon>Deinococcota</taxon>
        <taxon>Deinococci</taxon>
        <taxon>Thermales</taxon>
        <taxon>Thermaceae</taxon>
        <taxon>Allomeiothermus</taxon>
    </lineage>
</organism>
<dbReference type="KEGG" id="msv:Mesil_1553"/>
<comment type="similarity">
    <text evidence="1">Belongs to the MinE family.</text>
</comment>
<dbReference type="HOGENOM" id="CLU_137929_1_2_0"/>
<dbReference type="Pfam" id="PF03776">
    <property type="entry name" value="MinE"/>
    <property type="match status" value="1"/>
</dbReference>
<dbReference type="AlphaFoldDB" id="D7BF90"/>
<reference evidence="3 4" key="1">
    <citation type="journal article" date="2010" name="Stand. Genomic Sci.">
        <title>Complete genome sequence of Meiothermus silvanus type strain (VI-R2).</title>
        <authorList>
            <person name="Sikorski J."/>
            <person name="Tindall B.J."/>
            <person name="Lowry S."/>
            <person name="Lucas S."/>
            <person name="Nolan M."/>
            <person name="Copeland A."/>
            <person name="Glavina Del Rio T."/>
            <person name="Tice H."/>
            <person name="Cheng J.F."/>
            <person name="Han C."/>
            <person name="Pitluck S."/>
            <person name="Liolios K."/>
            <person name="Ivanova N."/>
            <person name="Mavromatis K."/>
            <person name="Mikhailova N."/>
            <person name="Pati A."/>
            <person name="Goodwin L."/>
            <person name="Chen A."/>
            <person name="Palaniappan K."/>
            <person name="Land M."/>
            <person name="Hauser L."/>
            <person name="Chang Y.J."/>
            <person name="Jeffries C.D."/>
            <person name="Rohde M."/>
            <person name="Goker M."/>
            <person name="Woyke T."/>
            <person name="Bristow J."/>
            <person name="Eisen J.A."/>
            <person name="Markowitz V."/>
            <person name="Hugenholtz P."/>
            <person name="Kyrpides N.C."/>
            <person name="Klenk H.P."/>
            <person name="Lapidus A."/>
        </authorList>
    </citation>
    <scope>NUCLEOTIDE SEQUENCE [LARGE SCALE GENOMIC DNA]</scope>
    <source>
        <strain evidence="4">ATCC 700542 / DSM 9946 / VI-R2</strain>
    </source>
</reference>
<keyword evidence="3" id="KW-0131">Cell cycle</keyword>
<sequence>MFWFRKKSKDTLKERLKLTLAYDRAQLPPGKVEQLKNDLIEVLQRHFPAEQEDLEVELEQRGEKMVLVANIPLR</sequence>
<dbReference type="OrthoDB" id="32955at2"/>
<dbReference type="InterPro" id="IPR036707">
    <property type="entry name" value="MinE_sf"/>
</dbReference>
<proteinExistence type="inferred from homology"/>
<dbReference type="GO" id="GO:0032955">
    <property type="term" value="P:regulation of division septum assembly"/>
    <property type="evidence" value="ECO:0007669"/>
    <property type="project" value="InterPro"/>
</dbReference>
<dbReference type="RefSeq" id="WP_013158008.1">
    <property type="nucleotide sequence ID" value="NC_014212.1"/>
</dbReference>
<dbReference type="SUPFAM" id="SSF55229">
    <property type="entry name" value="Cell division protein MinE topological specificity domain"/>
    <property type="match status" value="1"/>
</dbReference>